<dbReference type="InterPro" id="IPR001214">
    <property type="entry name" value="SET_dom"/>
</dbReference>
<proteinExistence type="predicted"/>
<sequence length="215" mass="24828">MQRRRRITPKDDATFYIDTGGDKAGLDVQYINAIKGELKVFMFDFHFDGKLWCVDAAKEDESLGRLVNDDHRNPTAKMRQLSVQGKPHLCLFADRDISPGEEITYNYGDSDWPWRCKGLDEVMPLETCGATQTTSPNENIEEMVKNSDCTESYMKTTGPVLSPLSRAEKWLGYECRECSQVWHKSCFRNIQDDNLHYLPKPKAMEQTKRYTHAYP</sequence>
<feature type="domain" description="SET" evidence="1">
    <location>
        <begin position="1"/>
        <end position="108"/>
    </location>
</feature>
<dbReference type="AlphaFoldDB" id="A0AAD6FG11"/>
<evidence type="ECO:0000313" key="3">
    <source>
        <dbReference type="Proteomes" id="UP001219934"/>
    </source>
</evidence>
<dbReference type="GO" id="GO:0005634">
    <property type="term" value="C:nucleus"/>
    <property type="evidence" value="ECO:0007669"/>
    <property type="project" value="TreeGrafter"/>
</dbReference>
<dbReference type="Proteomes" id="UP001219934">
    <property type="component" value="Unassembled WGS sequence"/>
</dbReference>
<organism evidence="2 3">
    <name type="scientific">Pogonophryne albipinna</name>
    <dbReference type="NCBI Taxonomy" id="1090488"/>
    <lineage>
        <taxon>Eukaryota</taxon>
        <taxon>Metazoa</taxon>
        <taxon>Chordata</taxon>
        <taxon>Craniata</taxon>
        <taxon>Vertebrata</taxon>
        <taxon>Euteleostomi</taxon>
        <taxon>Actinopterygii</taxon>
        <taxon>Neopterygii</taxon>
        <taxon>Teleostei</taxon>
        <taxon>Neoteleostei</taxon>
        <taxon>Acanthomorphata</taxon>
        <taxon>Eupercaria</taxon>
        <taxon>Perciformes</taxon>
        <taxon>Notothenioidei</taxon>
        <taxon>Pogonophryne</taxon>
    </lineage>
</organism>
<keyword evidence="3" id="KW-1185">Reference proteome</keyword>
<protein>
    <recommendedName>
        <fullName evidence="1">SET domain-containing protein</fullName>
    </recommendedName>
</protein>
<dbReference type="GO" id="GO:0042799">
    <property type="term" value="F:histone H4K20 methyltransferase activity"/>
    <property type="evidence" value="ECO:0007669"/>
    <property type="project" value="TreeGrafter"/>
</dbReference>
<dbReference type="PROSITE" id="PS50280">
    <property type="entry name" value="SET"/>
    <property type="match status" value="1"/>
</dbReference>
<dbReference type="InterPro" id="IPR046341">
    <property type="entry name" value="SET_dom_sf"/>
</dbReference>
<evidence type="ECO:0000313" key="2">
    <source>
        <dbReference type="EMBL" id="KAJ4932442.1"/>
    </source>
</evidence>
<gene>
    <name evidence="2" type="ORF">JOQ06_010864</name>
</gene>
<comment type="caution">
    <text evidence="2">The sequence shown here is derived from an EMBL/GenBank/DDBJ whole genome shotgun (WGS) entry which is preliminary data.</text>
</comment>
<name>A0AAD6FG11_9TELE</name>
<dbReference type="SMART" id="SM00317">
    <property type="entry name" value="SET"/>
    <property type="match status" value="1"/>
</dbReference>
<dbReference type="Pfam" id="PF00856">
    <property type="entry name" value="SET"/>
    <property type="match status" value="1"/>
</dbReference>
<accession>A0AAD6FG11</accession>
<dbReference type="GO" id="GO:0043516">
    <property type="term" value="P:regulation of DNA damage response, signal transduction by p53 class mediator"/>
    <property type="evidence" value="ECO:0007669"/>
    <property type="project" value="TreeGrafter"/>
</dbReference>
<dbReference type="SUPFAM" id="SSF82199">
    <property type="entry name" value="SET domain"/>
    <property type="match status" value="1"/>
</dbReference>
<dbReference type="EMBL" id="JAPTMU010000014">
    <property type="protein sequence ID" value="KAJ4932442.1"/>
    <property type="molecule type" value="Genomic_DNA"/>
</dbReference>
<dbReference type="PANTHER" id="PTHR46167">
    <property type="entry name" value="N-LYSINE METHYLTRANSFERASE KMT5A"/>
    <property type="match status" value="1"/>
</dbReference>
<dbReference type="InterPro" id="IPR051760">
    <property type="entry name" value="KMT5A"/>
</dbReference>
<dbReference type="PANTHER" id="PTHR46167:SF1">
    <property type="entry name" value="N-LYSINE METHYLTRANSFERASE KMT5A"/>
    <property type="match status" value="1"/>
</dbReference>
<dbReference type="GO" id="GO:0005700">
    <property type="term" value="C:polytene chromosome"/>
    <property type="evidence" value="ECO:0007669"/>
    <property type="project" value="TreeGrafter"/>
</dbReference>
<dbReference type="Gene3D" id="2.170.270.10">
    <property type="entry name" value="SET domain"/>
    <property type="match status" value="1"/>
</dbReference>
<reference evidence="2" key="1">
    <citation type="submission" date="2022-11" db="EMBL/GenBank/DDBJ databases">
        <title>Chromosome-level genome of Pogonophryne albipinna.</title>
        <authorList>
            <person name="Jo E."/>
        </authorList>
    </citation>
    <scope>NUCLEOTIDE SEQUENCE</scope>
    <source>
        <strain evidence="2">SGF0006</strain>
        <tissue evidence="2">Muscle</tissue>
    </source>
</reference>
<dbReference type="GO" id="GO:0006357">
    <property type="term" value="P:regulation of transcription by RNA polymerase II"/>
    <property type="evidence" value="ECO:0007669"/>
    <property type="project" value="TreeGrafter"/>
</dbReference>
<evidence type="ECO:0000259" key="1">
    <source>
        <dbReference type="PROSITE" id="PS50280"/>
    </source>
</evidence>